<name>A0A975GKG0_9BACT</name>
<proteinExistence type="predicted"/>
<reference evidence="1" key="1">
    <citation type="journal article" date="2021" name="Microb. Physiol.">
        <title>Proteogenomic Insights into the Physiology of Marine, Sulfate-Reducing, Filamentous Desulfonema limicola and Desulfonema magnum.</title>
        <authorList>
            <person name="Schnaars V."/>
            <person name="Wohlbrand L."/>
            <person name="Scheve S."/>
            <person name="Hinrichs C."/>
            <person name="Reinhardt R."/>
            <person name="Rabus R."/>
        </authorList>
    </citation>
    <scope>NUCLEOTIDE SEQUENCE</scope>
    <source>
        <strain evidence="1">4be13</strain>
    </source>
</reference>
<sequence length="53" mass="6405">MNRRLTQVRQISQIERNLCNLFNQCESAVQRFLNRRLMQIGQISQIKRNLCNQ</sequence>
<protein>
    <submittedName>
        <fullName evidence="1">Uncharacterized protein</fullName>
    </submittedName>
</protein>
<dbReference type="Proteomes" id="UP000663722">
    <property type="component" value="Chromosome"/>
</dbReference>
<evidence type="ECO:0000313" key="1">
    <source>
        <dbReference type="EMBL" id="QTA84480.1"/>
    </source>
</evidence>
<dbReference type="AlphaFoldDB" id="A0A975GKG0"/>
<dbReference type="KEGG" id="dmm:dnm_004770"/>
<gene>
    <name evidence="1" type="ORF">dnm_004770</name>
</gene>
<organism evidence="1 2">
    <name type="scientific">Desulfonema magnum</name>
    <dbReference type="NCBI Taxonomy" id="45655"/>
    <lineage>
        <taxon>Bacteria</taxon>
        <taxon>Pseudomonadati</taxon>
        <taxon>Thermodesulfobacteriota</taxon>
        <taxon>Desulfobacteria</taxon>
        <taxon>Desulfobacterales</taxon>
        <taxon>Desulfococcaceae</taxon>
        <taxon>Desulfonema</taxon>
    </lineage>
</organism>
<accession>A0A975GKG0</accession>
<keyword evidence="2" id="KW-1185">Reference proteome</keyword>
<evidence type="ECO:0000313" key="2">
    <source>
        <dbReference type="Proteomes" id="UP000663722"/>
    </source>
</evidence>
<dbReference type="EMBL" id="CP061800">
    <property type="protein sequence ID" value="QTA84480.1"/>
    <property type="molecule type" value="Genomic_DNA"/>
</dbReference>